<dbReference type="EMBL" id="JBHSHT010000002">
    <property type="protein sequence ID" value="MFC4825955.1"/>
    <property type="molecule type" value="Genomic_DNA"/>
</dbReference>
<comment type="caution">
    <text evidence="1">The sequence shown here is derived from an EMBL/GenBank/DDBJ whole genome shotgun (WGS) entry which is preliminary data.</text>
</comment>
<organism evidence="1 2">
    <name type="scientific">Halorussus aquaticus</name>
    <dbReference type="NCBI Taxonomy" id="2953748"/>
    <lineage>
        <taxon>Archaea</taxon>
        <taxon>Methanobacteriati</taxon>
        <taxon>Methanobacteriota</taxon>
        <taxon>Stenosarchaea group</taxon>
        <taxon>Halobacteria</taxon>
        <taxon>Halobacteriales</taxon>
        <taxon>Haladaptataceae</taxon>
        <taxon>Halorussus</taxon>
    </lineage>
</organism>
<dbReference type="Proteomes" id="UP001595945">
    <property type="component" value="Unassembled WGS sequence"/>
</dbReference>
<accession>A0ABD5Q5U2</accession>
<dbReference type="GeneID" id="73043317"/>
<dbReference type="PROSITE" id="PS51318">
    <property type="entry name" value="TAT"/>
    <property type="match status" value="1"/>
</dbReference>
<sequence length="172" mass="18294">MPSRRAFLAVGGAGLAASLSGCLSSVPLAGGPPEVREESDPPDRGVPSAIHDLSANATRATLAVGRGSQHHQVWIWNATGRSREVTLGIGGAPDEEPWFRERYALDADANLAIDLRESRKYAIAVEVGDRQKIVEVRKSQFDCNDSATDVAIRDDEMESQTISTAMGCGGGF</sequence>
<proteinExistence type="predicted"/>
<name>A0ABD5Q5U2_9EURY</name>
<evidence type="ECO:0000313" key="2">
    <source>
        <dbReference type="Proteomes" id="UP001595945"/>
    </source>
</evidence>
<reference evidence="1 2" key="1">
    <citation type="journal article" date="2019" name="Int. J. Syst. Evol. Microbiol.">
        <title>The Global Catalogue of Microorganisms (GCM) 10K type strain sequencing project: providing services to taxonomists for standard genome sequencing and annotation.</title>
        <authorList>
            <consortium name="The Broad Institute Genomics Platform"/>
            <consortium name="The Broad Institute Genome Sequencing Center for Infectious Disease"/>
            <person name="Wu L."/>
            <person name="Ma J."/>
        </authorList>
    </citation>
    <scope>NUCLEOTIDE SEQUENCE [LARGE SCALE GENOMIC DNA]</scope>
    <source>
        <strain evidence="1 2">XZYJ18</strain>
    </source>
</reference>
<evidence type="ECO:0008006" key="3">
    <source>
        <dbReference type="Google" id="ProtNLM"/>
    </source>
</evidence>
<keyword evidence="2" id="KW-1185">Reference proteome</keyword>
<dbReference type="RefSeq" id="WP_254268419.1">
    <property type="nucleotide sequence ID" value="NZ_CP100400.1"/>
</dbReference>
<dbReference type="AlphaFoldDB" id="A0ABD5Q5U2"/>
<dbReference type="PROSITE" id="PS51257">
    <property type="entry name" value="PROKAR_LIPOPROTEIN"/>
    <property type="match status" value="1"/>
</dbReference>
<dbReference type="InterPro" id="IPR006311">
    <property type="entry name" value="TAT_signal"/>
</dbReference>
<evidence type="ECO:0000313" key="1">
    <source>
        <dbReference type="EMBL" id="MFC4825955.1"/>
    </source>
</evidence>
<gene>
    <name evidence="1" type="ORF">ACFO9K_16990</name>
</gene>
<protein>
    <recommendedName>
        <fullName evidence="3">Lipoprotein</fullName>
    </recommendedName>
</protein>